<dbReference type="SUPFAM" id="SSF46785">
    <property type="entry name" value="Winged helix' DNA-binding domain"/>
    <property type="match status" value="1"/>
</dbReference>
<sequence length="299" mass="32741">MRRTLPSTQALACFEAAARHESYTRAAQELFLTQSAVSRQIMALEEFLGVALFRRTRHGVALTPAGTHYAAQVGRWLEGLERDTLDVMAHQGQGGSIRLAAVPTFATRWLMPRLPQLAQRHPDIVVHIETQVRPFLFSDAGFDAALYAGTPEQVANWPGTQAMWLLQEDVAPVCSPSLLPDGRPLPPEALAGLPLLQQTTRPLAWRQWFESMGVHAPQHALDGPRYELFSMSAVAAAHGLGVALVPLMLIEPERARGELVPACDRPPRGGRGYYFVTPAQPQSPVVSAFAAWLQDMAAT</sequence>
<dbReference type="Pfam" id="PF00126">
    <property type="entry name" value="HTH_1"/>
    <property type="match status" value="1"/>
</dbReference>
<dbReference type="GO" id="GO:0043565">
    <property type="term" value="F:sequence-specific DNA binding"/>
    <property type="evidence" value="ECO:0007669"/>
    <property type="project" value="TreeGrafter"/>
</dbReference>
<accession>A0A1H0NKQ7</accession>
<comment type="similarity">
    <text evidence="1">Belongs to the LysR transcriptional regulatory family.</text>
</comment>
<evidence type="ECO:0000256" key="2">
    <source>
        <dbReference type="ARBA" id="ARBA00023015"/>
    </source>
</evidence>
<keyword evidence="3 6" id="KW-0238">DNA-binding</keyword>
<dbReference type="EMBL" id="FNJL01000005">
    <property type="protein sequence ID" value="SDO93128.1"/>
    <property type="molecule type" value="Genomic_DNA"/>
</dbReference>
<evidence type="ECO:0000256" key="1">
    <source>
        <dbReference type="ARBA" id="ARBA00009437"/>
    </source>
</evidence>
<dbReference type="PROSITE" id="PS50931">
    <property type="entry name" value="HTH_LYSR"/>
    <property type="match status" value="1"/>
</dbReference>
<dbReference type="InterPro" id="IPR058163">
    <property type="entry name" value="LysR-type_TF_proteobact-type"/>
</dbReference>
<dbReference type="RefSeq" id="WP_092832788.1">
    <property type="nucleotide sequence ID" value="NZ_CP028290.1"/>
</dbReference>
<evidence type="ECO:0000313" key="7">
    <source>
        <dbReference type="Proteomes" id="UP000199317"/>
    </source>
</evidence>
<dbReference type="InterPro" id="IPR000847">
    <property type="entry name" value="LysR_HTH_N"/>
</dbReference>
<dbReference type="Pfam" id="PF03466">
    <property type="entry name" value="LysR_substrate"/>
    <property type="match status" value="1"/>
</dbReference>
<keyword evidence="4" id="KW-0804">Transcription</keyword>
<gene>
    <name evidence="6" type="ORF">SAMN04489708_10552</name>
</gene>
<evidence type="ECO:0000259" key="5">
    <source>
        <dbReference type="PROSITE" id="PS50931"/>
    </source>
</evidence>
<feature type="domain" description="HTH lysR-type" evidence="5">
    <location>
        <begin position="6"/>
        <end position="63"/>
    </location>
</feature>
<dbReference type="FunFam" id="1.10.10.10:FF:000038">
    <property type="entry name" value="Glycine cleavage system transcriptional activator"/>
    <property type="match status" value="1"/>
</dbReference>
<organism evidence="6 7">
    <name type="scientific">Paracidovorax cattleyae</name>
    <dbReference type="NCBI Taxonomy" id="80868"/>
    <lineage>
        <taxon>Bacteria</taxon>
        <taxon>Pseudomonadati</taxon>
        <taxon>Pseudomonadota</taxon>
        <taxon>Betaproteobacteria</taxon>
        <taxon>Burkholderiales</taxon>
        <taxon>Comamonadaceae</taxon>
        <taxon>Paracidovorax</taxon>
    </lineage>
</organism>
<dbReference type="PRINTS" id="PR00039">
    <property type="entry name" value="HTHLYSR"/>
</dbReference>
<evidence type="ECO:0000256" key="4">
    <source>
        <dbReference type="ARBA" id="ARBA00023163"/>
    </source>
</evidence>
<reference evidence="7" key="1">
    <citation type="submission" date="2016-10" db="EMBL/GenBank/DDBJ databases">
        <authorList>
            <person name="Varghese N."/>
            <person name="Submissions S."/>
        </authorList>
    </citation>
    <scope>NUCLEOTIDE SEQUENCE [LARGE SCALE GENOMIC DNA]</scope>
    <source>
        <strain evidence="7">DSM 17101</strain>
    </source>
</reference>
<evidence type="ECO:0000313" key="6">
    <source>
        <dbReference type="EMBL" id="SDO93128.1"/>
    </source>
</evidence>
<dbReference type="InterPro" id="IPR036390">
    <property type="entry name" value="WH_DNA-bd_sf"/>
</dbReference>
<keyword evidence="7" id="KW-1185">Reference proteome</keyword>
<keyword evidence="2" id="KW-0805">Transcription regulation</keyword>
<protein>
    <submittedName>
        <fullName evidence="6">DNA-binding transcriptional regulator, LysR family</fullName>
    </submittedName>
</protein>
<dbReference type="Gene3D" id="3.40.190.10">
    <property type="entry name" value="Periplasmic binding protein-like II"/>
    <property type="match status" value="2"/>
</dbReference>
<dbReference type="PANTHER" id="PTHR30537">
    <property type="entry name" value="HTH-TYPE TRANSCRIPTIONAL REGULATOR"/>
    <property type="match status" value="1"/>
</dbReference>
<dbReference type="Gene3D" id="1.10.10.10">
    <property type="entry name" value="Winged helix-like DNA-binding domain superfamily/Winged helix DNA-binding domain"/>
    <property type="match status" value="1"/>
</dbReference>
<proteinExistence type="inferred from homology"/>
<dbReference type="Proteomes" id="UP000199317">
    <property type="component" value="Unassembled WGS sequence"/>
</dbReference>
<dbReference type="OrthoDB" id="9178397at2"/>
<dbReference type="SUPFAM" id="SSF53850">
    <property type="entry name" value="Periplasmic binding protein-like II"/>
    <property type="match status" value="1"/>
</dbReference>
<dbReference type="PANTHER" id="PTHR30537:SF26">
    <property type="entry name" value="GLYCINE CLEAVAGE SYSTEM TRANSCRIPTIONAL ACTIVATOR"/>
    <property type="match status" value="1"/>
</dbReference>
<name>A0A1H0NKQ7_9BURK</name>
<dbReference type="GO" id="GO:0003700">
    <property type="term" value="F:DNA-binding transcription factor activity"/>
    <property type="evidence" value="ECO:0007669"/>
    <property type="project" value="InterPro"/>
</dbReference>
<dbReference type="InterPro" id="IPR005119">
    <property type="entry name" value="LysR_subst-bd"/>
</dbReference>
<dbReference type="InterPro" id="IPR036388">
    <property type="entry name" value="WH-like_DNA-bd_sf"/>
</dbReference>
<evidence type="ECO:0000256" key="3">
    <source>
        <dbReference type="ARBA" id="ARBA00023125"/>
    </source>
</evidence>
<dbReference type="AlphaFoldDB" id="A0A1H0NKQ7"/>
<dbReference type="GO" id="GO:0006351">
    <property type="term" value="P:DNA-templated transcription"/>
    <property type="evidence" value="ECO:0007669"/>
    <property type="project" value="TreeGrafter"/>
</dbReference>